<evidence type="ECO:0000256" key="9">
    <source>
        <dbReference type="HAMAP-Rule" id="MF_00061"/>
    </source>
</evidence>
<reference evidence="12 13" key="1">
    <citation type="submission" date="2014-09" db="EMBL/GenBank/DDBJ databases">
        <title>Draft Genome Sequence of Porphyromonas macacae COT-192_OH2859.</title>
        <authorList>
            <person name="Wallis C."/>
            <person name="Deusch O."/>
            <person name="O'Flynn C."/>
            <person name="Davis I."/>
            <person name="Horsfall A."/>
            <person name="Kirkwood N."/>
            <person name="Harris S."/>
            <person name="Eisen J.A."/>
            <person name="Coil D.A."/>
            <person name="Darling A.E."/>
            <person name="Jospin G."/>
            <person name="Alexiev A."/>
        </authorList>
    </citation>
    <scope>NUCLEOTIDE SEQUENCE [LARGE SCALE GENOMIC DNA]</scope>
    <source>
        <strain evidence="13">COT-192 OH2859</strain>
    </source>
</reference>
<comment type="similarity">
    <text evidence="1 9">Belongs to the GHMP kinase family. IspE subfamily.</text>
</comment>
<keyword evidence="6 9" id="KW-0418">Kinase</keyword>
<evidence type="ECO:0000259" key="11">
    <source>
        <dbReference type="Pfam" id="PF08544"/>
    </source>
</evidence>
<keyword evidence="4 9" id="KW-0808">Transferase</keyword>
<evidence type="ECO:0000313" key="12">
    <source>
        <dbReference type="EMBL" id="KGN74848.1"/>
    </source>
</evidence>
<dbReference type="InterPro" id="IPR020568">
    <property type="entry name" value="Ribosomal_Su5_D2-typ_SF"/>
</dbReference>
<dbReference type="PANTHER" id="PTHR43527:SF2">
    <property type="entry name" value="4-DIPHOSPHOCYTIDYL-2-C-METHYL-D-ERYTHRITOL KINASE, CHLOROPLASTIC"/>
    <property type="match status" value="1"/>
</dbReference>
<protein>
    <recommendedName>
        <fullName evidence="3 9">4-diphosphocytidyl-2-C-methyl-D-erythritol kinase</fullName>
        <shortName evidence="9">CMK</shortName>
        <ecNumber evidence="2 9">2.7.1.148</ecNumber>
    </recommendedName>
    <alternativeName>
        <fullName evidence="8 9">4-(cytidine-5'-diphospho)-2-C-methyl-D-erythritol kinase</fullName>
    </alternativeName>
</protein>
<sequence>MIIFPNAKINLGLQITGKRTDGYHTLETLFYPIPLEDALEILPNTHKGVGDIFSIAGTTPDCSLEENLVTKALSLMRKKTDIPPVKIALYKNIPMGAGMGGGSADAAFTLKLLRDMFAPRMEEDVLFEMALQLGADCPFFLYNKPCLGRGIGEKLTPLDDISLAGYHIAIVKPEISISTAEAFRGLKHIGKHSQPLSSLIRKPLPEWHGLISNDFEESLFPEYPRLKELKQLLYNQGAVYASMTGSGSALYGLFREKPVLAKKLFNDCFLWQTAL</sequence>
<dbReference type="eggNOG" id="COG1947">
    <property type="taxonomic scope" value="Bacteria"/>
</dbReference>
<evidence type="ECO:0000256" key="7">
    <source>
        <dbReference type="ARBA" id="ARBA00022840"/>
    </source>
</evidence>
<dbReference type="EC" id="2.7.1.148" evidence="2 9"/>
<dbReference type="AlphaFoldDB" id="A0A0A2E7I8"/>
<keyword evidence="7 9" id="KW-0067">ATP-binding</keyword>
<dbReference type="UniPathway" id="UPA00056">
    <property type="reaction ID" value="UER00094"/>
</dbReference>
<dbReference type="Proteomes" id="UP000030103">
    <property type="component" value="Unassembled WGS sequence"/>
</dbReference>
<dbReference type="InterPro" id="IPR006204">
    <property type="entry name" value="GHMP_kinase_N_dom"/>
</dbReference>
<accession>A0A0A2E7I8</accession>
<evidence type="ECO:0000256" key="8">
    <source>
        <dbReference type="ARBA" id="ARBA00032554"/>
    </source>
</evidence>
<dbReference type="EMBL" id="JRFA01000009">
    <property type="protein sequence ID" value="KGN74848.1"/>
    <property type="molecule type" value="Genomic_DNA"/>
</dbReference>
<dbReference type="InterPro" id="IPR004424">
    <property type="entry name" value="IspE"/>
</dbReference>
<dbReference type="Gene3D" id="3.30.70.890">
    <property type="entry name" value="GHMP kinase, C-terminal domain"/>
    <property type="match status" value="1"/>
</dbReference>
<dbReference type="RefSeq" id="WP_036873150.1">
    <property type="nucleotide sequence ID" value="NZ_JASBZX010000002.1"/>
</dbReference>
<dbReference type="STRING" id="28115.HQ47_02730"/>
<keyword evidence="13" id="KW-1185">Reference proteome</keyword>
<feature type="domain" description="GHMP kinase C-terminal" evidence="11">
    <location>
        <begin position="205"/>
        <end position="257"/>
    </location>
</feature>
<dbReference type="OrthoDB" id="9809438at2"/>
<dbReference type="PIRSF" id="PIRSF010376">
    <property type="entry name" value="IspE"/>
    <property type="match status" value="1"/>
</dbReference>
<evidence type="ECO:0000256" key="4">
    <source>
        <dbReference type="ARBA" id="ARBA00022679"/>
    </source>
</evidence>
<dbReference type="GO" id="GO:0005524">
    <property type="term" value="F:ATP binding"/>
    <property type="evidence" value="ECO:0007669"/>
    <property type="project" value="UniProtKB-UniRule"/>
</dbReference>
<dbReference type="Pfam" id="PF00288">
    <property type="entry name" value="GHMP_kinases_N"/>
    <property type="match status" value="1"/>
</dbReference>
<dbReference type="InterPro" id="IPR014721">
    <property type="entry name" value="Ribsml_uS5_D2-typ_fold_subgr"/>
</dbReference>
<evidence type="ECO:0000313" key="13">
    <source>
        <dbReference type="Proteomes" id="UP000030103"/>
    </source>
</evidence>
<comment type="pathway">
    <text evidence="9">Isoprenoid biosynthesis; isopentenyl diphosphate biosynthesis via DXP pathway; isopentenyl diphosphate from 1-deoxy-D-xylulose 5-phosphate: step 3/6.</text>
</comment>
<comment type="catalytic activity">
    <reaction evidence="9">
        <text>4-CDP-2-C-methyl-D-erythritol + ATP = 4-CDP-2-C-methyl-D-erythritol 2-phosphate + ADP + H(+)</text>
        <dbReference type="Rhea" id="RHEA:18437"/>
        <dbReference type="ChEBI" id="CHEBI:15378"/>
        <dbReference type="ChEBI" id="CHEBI:30616"/>
        <dbReference type="ChEBI" id="CHEBI:57823"/>
        <dbReference type="ChEBI" id="CHEBI:57919"/>
        <dbReference type="ChEBI" id="CHEBI:456216"/>
        <dbReference type="EC" id="2.7.1.148"/>
    </reaction>
</comment>
<dbReference type="HAMAP" id="MF_00061">
    <property type="entry name" value="IspE"/>
    <property type="match status" value="1"/>
</dbReference>
<organism evidence="12 13">
    <name type="scientific">Porphyromonas macacae</name>
    <dbReference type="NCBI Taxonomy" id="28115"/>
    <lineage>
        <taxon>Bacteria</taxon>
        <taxon>Pseudomonadati</taxon>
        <taxon>Bacteroidota</taxon>
        <taxon>Bacteroidia</taxon>
        <taxon>Bacteroidales</taxon>
        <taxon>Porphyromonadaceae</taxon>
        <taxon>Porphyromonas</taxon>
    </lineage>
</organism>
<evidence type="ECO:0000256" key="5">
    <source>
        <dbReference type="ARBA" id="ARBA00022741"/>
    </source>
</evidence>
<keyword evidence="5 9" id="KW-0547">Nucleotide-binding</keyword>
<dbReference type="SUPFAM" id="SSF54211">
    <property type="entry name" value="Ribosomal protein S5 domain 2-like"/>
    <property type="match status" value="1"/>
</dbReference>
<name>A0A0A2E7I8_9PORP</name>
<dbReference type="GO" id="GO:0050515">
    <property type="term" value="F:4-(cytidine 5'-diphospho)-2-C-methyl-D-erythritol kinase activity"/>
    <property type="evidence" value="ECO:0007669"/>
    <property type="project" value="UniProtKB-UniRule"/>
</dbReference>
<evidence type="ECO:0000259" key="10">
    <source>
        <dbReference type="Pfam" id="PF00288"/>
    </source>
</evidence>
<gene>
    <name evidence="9" type="primary">ispE</name>
    <name evidence="12" type="ORF">HQ47_02730</name>
</gene>
<dbReference type="GO" id="GO:0019288">
    <property type="term" value="P:isopentenyl diphosphate biosynthetic process, methylerythritol 4-phosphate pathway"/>
    <property type="evidence" value="ECO:0007669"/>
    <property type="project" value="UniProtKB-UniRule"/>
</dbReference>
<dbReference type="Gene3D" id="3.30.230.10">
    <property type="match status" value="1"/>
</dbReference>
<dbReference type="InterPro" id="IPR013750">
    <property type="entry name" value="GHMP_kinase_C_dom"/>
</dbReference>
<evidence type="ECO:0000256" key="3">
    <source>
        <dbReference type="ARBA" id="ARBA00017473"/>
    </source>
</evidence>
<comment type="function">
    <text evidence="9">Catalyzes the phosphorylation of the position 2 hydroxy group of 4-diphosphocytidyl-2C-methyl-D-erythritol.</text>
</comment>
<feature type="binding site" evidence="9">
    <location>
        <begin position="94"/>
        <end position="104"/>
    </location>
    <ligand>
        <name>ATP</name>
        <dbReference type="ChEBI" id="CHEBI:30616"/>
    </ligand>
</feature>
<keyword evidence="9" id="KW-0414">Isoprene biosynthesis</keyword>
<dbReference type="Pfam" id="PF08544">
    <property type="entry name" value="GHMP_kinases_C"/>
    <property type="match status" value="1"/>
</dbReference>
<evidence type="ECO:0000256" key="1">
    <source>
        <dbReference type="ARBA" id="ARBA00009684"/>
    </source>
</evidence>
<dbReference type="SUPFAM" id="SSF55060">
    <property type="entry name" value="GHMP Kinase, C-terminal domain"/>
    <property type="match status" value="1"/>
</dbReference>
<evidence type="ECO:0000256" key="6">
    <source>
        <dbReference type="ARBA" id="ARBA00022777"/>
    </source>
</evidence>
<evidence type="ECO:0000256" key="2">
    <source>
        <dbReference type="ARBA" id="ARBA00012052"/>
    </source>
</evidence>
<dbReference type="NCBIfam" id="TIGR00154">
    <property type="entry name" value="ispE"/>
    <property type="match status" value="1"/>
</dbReference>
<proteinExistence type="inferred from homology"/>
<dbReference type="InterPro" id="IPR036554">
    <property type="entry name" value="GHMP_kinase_C_sf"/>
</dbReference>
<comment type="caution">
    <text evidence="12">The sequence shown here is derived from an EMBL/GenBank/DDBJ whole genome shotgun (WGS) entry which is preliminary data.</text>
</comment>
<dbReference type="PANTHER" id="PTHR43527">
    <property type="entry name" value="4-DIPHOSPHOCYTIDYL-2-C-METHYL-D-ERYTHRITOL KINASE, CHLOROPLASTIC"/>
    <property type="match status" value="1"/>
</dbReference>
<feature type="active site" evidence="9">
    <location>
        <position position="8"/>
    </location>
</feature>
<feature type="active site" evidence="9">
    <location>
        <position position="136"/>
    </location>
</feature>
<feature type="domain" description="GHMP kinase N-terminal" evidence="10">
    <location>
        <begin position="67"/>
        <end position="143"/>
    </location>
</feature>
<dbReference type="GO" id="GO:0016114">
    <property type="term" value="P:terpenoid biosynthetic process"/>
    <property type="evidence" value="ECO:0007669"/>
    <property type="project" value="UniProtKB-UniRule"/>
</dbReference>